<evidence type="ECO:0008006" key="2">
    <source>
        <dbReference type="Google" id="ProtNLM"/>
    </source>
</evidence>
<feature type="non-terminal residue" evidence="1">
    <location>
        <position position="163"/>
    </location>
</feature>
<name>X1MVE9_9ZZZZ</name>
<sequence length="163" mass="18761">MTVEGVGISSISRIKCFSWNTIASWQYLACQAAGEFNDHKLKGVELIELQADEIRTFAGTKKKPMWIFAAIEVWSRLWISKVVGNRNYCNVKTLLNQIIEACRIANPFIFTTDGFEPYSWAAKNLLDSICLYAQVIKKWRKNRVIKVERRLIIGTKAKMEQLL</sequence>
<dbReference type="EMBL" id="BARV01031224">
    <property type="protein sequence ID" value="GAI35253.1"/>
    <property type="molecule type" value="Genomic_DNA"/>
</dbReference>
<dbReference type="AlphaFoldDB" id="X1MVE9"/>
<protein>
    <recommendedName>
        <fullName evidence="2">DDE domain-containing protein</fullName>
    </recommendedName>
</protein>
<accession>X1MVE9</accession>
<reference evidence="1" key="1">
    <citation type="journal article" date="2014" name="Front. Microbiol.">
        <title>High frequency of phylogenetically diverse reductive dehalogenase-homologous genes in deep subseafloor sedimentary metagenomes.</title>
        <authorList>
            <person name="Kawai M."/>
            <person name="Futagami T."/>
            <person name="Toyoda A."/>
            <person name="Takaki Y."/>
            <person name="Nishi S."/>
            <person name="Hori S."/>
            <person name="Arai W."/>
            <person name="Tsubouchi T."/>
            <person name="Morono Y."/>
            <person name="Uchiyama I."/>
            <person name="Ito T."/>
            <person name="Fujiyama A."/>
            <person name="Inagaki F."/>
            <person name="Takami H."/>
        </authorList>
    </citation>
    <scope>NUCLEOTIDE SEQUENCE</scope>
    <source>
        <strain evidence="1">Expedition CK06-06</strain>
    </source>
</reference>
<organism evidence="1">
    <name type="scientific">marine sediment metagenome</name>
    <dbReference type="NCBI Taxonomy" id="412755"/>
    <lineage>
        <taxon>unclassified sequences</taxon>
        <taxon>metagenomes</taxon>
        <taxon>ecological metagenomes</taxon>
    </lineage>
</organism>
<gene>
    <name evidence="1" type="ORF">S06H3_49448</name>
</gene>
<comment type="caution">
    <text evidence="1">The sequence shown here is derived from an EMBL/GenBank/DDBJ whole genome shotgun (WGS) entry which is preliminary data.</text>
</comment>
<proteinExistence type="predicted"/>
<evidence type="ECO:0000313" key="1">
    <source>
        <dbReference type="EMBL" id="GAI35253.1"/>
    </source>
</evidence>